<accession>A0A6I4T2L1</accession>
<dbReference type="AlphaFoldDB" id="A0A6I4T2L1"/>
<protein>
    <recommendedName>
        <fullName evidence="5">DUF3106 domain-containing protein</fullName>
    </recommendedName>
</protein>
<feature type="region of interest" description="Disordered" evidence="1">
    <location>
        <begin position="118"/>
        <end position="144"/>
    </location>
</feature>
<dbReference type="RefSeq" id="WP_160734817.1">
    <property type="nucleotide sequence ID" value="NZ_WTYT01000001.1"/>
</dbReference>
<evidence type="ECO:0000313" key="3">
    <source>
        <dbReference type="EMBL" id="MXO64379.1"/>
    </source>
</evidence>
<dbReference type="Proteomes" id="UP000438476">
    <property type="component" value="Unassembled WGS sequence"/>
</dbReference>
<gene>
    <name evidence="3" type="ORF">GRI91_01225</name>
</gene>
<keyword evidence="4" id="KW-1185">Reference proteome</keyword>
<feature type="signal peptide" evidence="2">
    <location>
        <begin position="1"/>
        <end position="23"/>
    </location>
</feature>
<comment type="caution">
    <text evidence="3">The sequence shown here is derived from an EMBL/GenBank/DDBJ whole genome shotgun (WGS) entry which is preliminary data.</text>
</comment>
<evidence type="ECO:0000256" key="1">
    <source>
        <dbReference type="SAM" id="MobiDB-lite"/>
    </source>
</evidence>
<evidence type="ECO:0000313" key="4">
    <source>
        <dbReference type="Proteomes" id="UP000438476"/>
    </source>
</evidence>
<reference evidence="3 4" key="1">
    <citation type="submission" date="2019-12" db="EMBL/GenBank/DDBJ databases">
        <title>Genomic-based taxomic classification of the family Erythrobacteraceae.</title>
        <authorList>
            <person name="Xu L."/>
        </authorList>
    </citation>
    <scope>NUCLEOTIDE SEQUENCE [LARGE SCALE GENOMIC DNA]</scope>
    <source>
        <strain evidence="3 4">LMG 29518</strain>
    </source>
</reference>
<sequence>MRNLLLAGAAAMSIAGMSSAAVAQDASAPMGSTNTVEDKQGGVEMTAEQQAEYDSWPEEQQVMFVAWEPVYQQYYWTLTPTQQEGYWVLNDEQRMQINQMTPAQRSAAWSAITSQIDEATSPAAQSATTSAEPGTPAASTPKDYPICSAEVQDSCIQPRAAGKNYGNRPLDYWPGEPASKMN</sequence>
<feature type="chain" id="PRO_5026149389" description="DUF3106 domain-containing protein" evidence="2">
    <location>
        <begin position="24"/>
        <end position="182"/>
    </location>
</feature>
<name>A0A6I4T2L1_9SPHN</name>
<proteinExistence type="predicted"/>
<keyword evidence="2" id="KW-0732">Signal</keyword>
<dbReference type="EMBL" id="WTYT01000001">
    <property type="protein sequence ID" value="MXO64379.1"/>
    <property type="molecule type" value="Genomic_DNA"/>
</dbReference>
<evidence type="ECO:0008006" key="5">
    <source>
        <dbReference type="Google" id="ProtNLM"/>
    </source>
</evidence>
<evidence type="ECO:0000256" key="2">
    <source>
        <dbReference type="SAM" id="SignalP"/>
    </source>
</evidence>
<feature type="compositionally biased region" description="Low complexity" evidence="1">
    <location>
        <begin position="119"/>
        <end position="131"/>
    </location>
</feature>
<organism evidence="3 4">
    <name type="scientific">Altericroceibacterium endophyticum</name>
    <dbReference type="NCBI Taxonomy" id="1808508"/>
    <lineage>
        <taxon>Bacteria</taxon>
        <taxon>Pseudomonadati</taxon>
        <taxon>Pseudomonadota</taxon>
        <taxon>Alphaproteobacteria</taxon>
        <taxon>Sphingomonadales</taxon>
        <taxon>Erythrobacteraceae</taxon>
        <taxon>Altericroceibacterium</taxon>
    </lineage>
</organism>
<feature type="region of interest" description="Disordered" evidence="1">
    <location>
        <begin position="159"/>
        <end position="182"/>
    </location>
</feature>
<dbReference type="OrthoDB" id="7511342at2"/>